<feature type="domain" description="Bcl-2 Bcl-2 homology region 1-3" evidence="4">
    <location>
        <begin position="73"/>
        <end position="166"/>
    </location>
</feature>
<evidence type="ECO:0000256" key="2">
    <source>
        <dbReference type="ARBA" id="ARBA00022703"/>
    </source>
</evidence>
<dbReference type="Gene3D" id="1.10.437.10">
    <property type="entry name" value="Blc2-like"/>
    <property type="match status" value="1"/>
</dbReference>
<evidence type="ECO:0000313" key="5">
    <source>
        <dbReference type="EMBL" id="WAR03719.1"/>
    </source>
</evidence>
<dbReference type="Proteomes" id="UP001164746">
    <property type="component" value="Chromosome 4"/>
</dbReference>
<dbReference type="PANTHER" id="PTHR11256:SF56">
    <property type="entry name" value="BCL-2 BCL-2 HOMOLOGY REGION 1-3 DOMAIN-CONTAINING PROTEIN"/>
    <property type="match status" value="1"/>
</dbReference>
<gene>
    <name evidence="5" type="ORF">MAR_010277</name>
</gene>
<feature type="transmembrane region" description="Helical" evidence="3">
    <location>
        <begin position="180"/>
        <end position="200"/>
    </location>
</feature>
<comment type="similarity">
    <text evidence="1">Belongs to the Bcl-2 family.</text>
</comment>
<evidence type="ECO:0000259" key="4">
    <source>
        <dbReference type="SMART" id="SM00337"/>
    </source>
</evidence>
<dbReference type="InterPro" id="IPR026298">
    <property type="entry name" value="Bcl-2_fam"/>
</dbReference>
<dbReference type="CDD" id="cd06845">
    <property type="entry name" value="Bcl-2_like"/>
    <property type="match status" value="1"/>
</dbReference>
<dbReference type="PROSITE" id="PS50062">
    <property type="entry name" value="BCL2_FAMILY"/>
    <property type="match status" value="1"/>
</dbReference>
<keyword evidence="6" id="KW-1185">Reference proteome</keyword>
<evidence type="ECO:0000256" key="3">
    <source>
        <dbReference type="SAM" id="Phobius"/>
    </source>
</evidence>
<reference evidence="5" key="1">
    <citation type="submission" date="2022-11" db="EMBL/GenBank/DDBJ databases">
        <title>Centuries of genome instability and evolution in soft-shell clam transmissible cancer (bioRxiv).</title>
        <authorList>
            <person name="Hart S.F.M."/>
            <person name="Yonemitsu M.A."/>
            <person name="Giersch R.M."/>
            <person name="Beal B.F."/>
            <person name="Arriagada G."/>
            <person name="Davis B.W."/>
            <person name="Ostrander E.A."/>
            <person name="Goff S.P."/>
            <person name="Metzger M.J."/>
        </authorList>
    </citation>
    <scope>NUCLEOTIDE SEQUENCE</scope>
    <source>
        <strain evidence="5">MELC-2E11</strain>
        <tissue evidence="5">Siphon/mantle</tissue>
    </source>
</reference>
<organism evidence="5 6">
    <name type="scientific">Mya arenaria</name>
    <name type="common">Soft-shell clam</name>
    <dbReference type="NCBI Taxonomy" id="6604"/>
    <lineage>
        <taxon>Eukaryota</taxon>
        <taxon>Metazoa</taxon>
        <taxon>Spiralia</taxon>
        <taxon>Lophotrochozoa</taxon>
        <taxon>Mollusca</taxon>
        <taxon>Bivalvia</taxon>
        <taxon>Autobranchia</taxon>
        <taxon>Heteroconchia</taxon>
        <taxon>Euheterodonta</taxon>
        <taxon>Imparidentia</taxon>
        <taxon>Neoheterodontei</taxon>
        <taxon>Myida</taxon>
        <taxon>Myoidea</taxon>
        <taxon>Myidae</taxon>
        <taxon>Mya</taxon>
    </lineage>
</organism>
<dbReference type="PRINTS" id="PR01862">
    <property type="entry name" value="BCL2FAMILY"/>
</dbReference>
<keyword evidence="3" id="KW-0812">Transmembrane</keyword>
<keyword evidence="2" id="KW-0053">Apoptosis</keyword>
<keyword evidence="3" id="KW-1133">Transmembrane helix</keyword>
<keyword evidence="3" id="KW-0472">Membrane</keyword>
<dbReference type="EMBL" id="CP111015">
    <property type="protein sequence ID" value="WAR03719.1"/>
    <property type="molecule type" value="Genomic_DNA"/>
</dbReference>
<proteinExistence type="inferred from homology"/>
<dbReference type="SUPFAM" id="SSF56854">
    <property type="entry name" value="Bcl-2 inhibitors of programmed cell death"/>
    <property type="match status" value="1"/>
</dbReference>
<dbReference type="SMART" id="SM00337">
    <property type="entry name" value="BCL"/>
    <property type="match status" value="1"/>
</dbReference>
<dbReference type="InterPro" id="IPR036834">
    <property type="entry name" value="Bcl-2-like_sf"/>
</dbReference>
<dbReference type="InterPro" id="IPR002475">
    <property type="entry name" value="Bcl2-like"/>
</dbReference>
<feature type="transmembrane region" description="Helical" evidence="3">
    <location>
        <begin position="140"/>
        <end position="160"/>
    </location>
</feature>
<name>A0ABY7E3D8_MYAAR</name>
<accession>A0ABY7E3D8</accession>
<dbReference type="PANTHER" id="PTHR11256">
    <property type="entry name" value="BCL-2 RELATED"/>
    <property type="match status" value="1"/>
</dbReference>
<dbReference type="InterPro" id="IPR046371">
    <property type="entry name" value="Bcl-2_BH1-3"/>
</dbReference>
<protein>
    <submittedName>
        <fullName evidence="5">BAX-like protein</fullName>
    </submittedName>
</protein>
<evidence type="ECO:0000313" key="6">
    <source>
        <dbReference type="Proteomes" id="UP001164746"/>
    </source>
</evidence>
<sequence length="202" mass="22833">MSEHPLTMRRPQVKRQLSIDDIGNQGRVLMNDFITERLRQEHIDDTPAVADLEEPGTPSGPPLEHFKDIARALRCIADELDQDKRIQRIIAKVPPDAPQQTFFNVANDFFLDGVMSWGRVATLFYFGYKMAVKAIDKIPLIRAIINWVINFIVDTFAPWIISRGGWEAIVEYFGTPTWQFLGLTLGGFAAAGAVVAYNVWGR</sequence>
<dbReference type="Pfam" id="PF00452">
    <property type="entry name" value="Bcl-2"/>
    <property type="match status" value="1"/>
</dbReference>
<evidence type="ECO:0000256" key="1">
    <source>
        <dbReference type="ARBA" id="ARBA00009458"/>
    </source>
</evidence>